<evidence type="ECO:0000256" key="5">
    <source>
        <dbReference type="ARBA" id="ARBA00023136"/>
    </source>
</evidence>
<dbReference type="EMBL" id="FQZB01000013">
    <property type="protein sequence ID" value="SHK04403.1"/>
    <property type="molecule type" value="Genomic_DNA"/>
</dbReference>
<dbReference type="AlphaFoldDB" id="A0A1M6P8Z9"/>
<dbReference type="OrthoDB" id="9775950at2"/>
<dbReference type="GO" id="GO:0005886">
    <property type="term" value="C:plasma membrane"/>
    <property type="evidence" value="ECO:0007669"/>
    <property type="project" value="UniProtKB-SubCell"/>
</dbReference>
<feature type="transmembrane region" description="Helical" evidence="6">
    <location>
        <begin position="477"/>
        <end position="502"/>
    </location>
</feature>
<feature type="transmembrane region" description="Helical" evidence="6">
    <location>
        <begin position="385"/>
        <end position="405"/>
    </location>
</feature>
<feature type="transmembrane region" description="Helical" evidence="6">
    <location>
        <begin position="12"/>
        <end position="35"/>
    </location>
</feature>
<evidence type="ECO:0000256" key="2">
    <source>
        <dbReference type="ARBA" id="ARBA00022475"/>
    </source>
</evidence>
<reference evidence="7 8" key="1">
    <citation type="submission" date="2016-11" db="EMBL/GenBank/DDBJ databases">
        <authorList>
            <person name="Jaros S."/>
            <person name="Januszkiewicz K."/>
            <person name="Wedrychowicz H."/>
        </authorList>
    </citation>
    <scope>NUCLEOTIDE SEQUENCE [LARGE SCALE GENOMIC DNA]</scope>
    <source>
        <strain evidence="7 8">DSM 21758</strain>
    </source>
</reference>
<feature type="transmembrane region" description="Helical" evidence="6">
    <location>
        <begin position="119"/>
        <end position="139"/>
    </location>
</feature>
<dbReference type="InterPro" id="IPR024923">
    <property type="entry name" value="PG_synth_SpoVB"/>
</dbReference>
<sequence length="514" mass="56035">MKKQSLIKGSLILGVAGILTRFLGIFFRWPLIMLIGDEGVGYYQMSYPLYMFFIALASGIPMAVSKIVSEKNATGKSEESFMVMRASLIIMLILGTGMTIMLGGFAKPIISFLKWDPKAYYSLLGICLAPILIAIMTAIRGFFQGLQNMTPSAISQVIEQIGRVVVGVGLAFLLLPYGIEYAAGGAAFGAAAGGFLGGIYLLFKYLKVRQAYGIKKVKSNPKIMDEILRVAIPISLGATVGAVMSLIDSILVPQKLLQAGFSAKDSTILYAQLTGKATVLTNIPLTLSMALSISLIPIIAEKFILKDKIELERKIDSAMKFSFVIAIPCFLGLYFMAEPVMKLIFPGRYEGYTILKYLSISIPFIIMAQTTTAILQAIGHYIRPVINLVIGCIVKIILTLILVPIPTLNVYGAVVATVGGYVVASILNIICLHKELMVSINYKDALIKPALGALVMINIVLVVYYKLFSMYQSNGFATLISIFCGIIIYILLIVILGVFSYGEIKDRLKRPKKS</sequence>
<feature type="transmembrane region" description="Helical" evidence="6">
    <location>
        <begin position="283"/>
        <end position="305"/>
    </location>
</feature>
<dbReference type="Pfam" id="PF01943">
    <property type="entry name" value="Polysacc_synt"/>
    <property type="match status" value="1"/>
</dbReference>
<dbReference type="CDD" id="cd13124">
    <property type="entry name" value="MATE_SpoVB_like"/>
    <property type="match status" value="1"/>
</dbReference>
<keyword evidence="5 6" id="KW-0472">Membrane</keyword>
<feature type="transmembrane region" description="Helical" evidence="6">
    <location>
        <begin position="227"/>
        <end position="247"/>
    </location>
</feature>
<feature type="transmembrane region" description="Helical" evidence="6">
    <location>
        <begin position="445"/>
        <end position="465"/>
    </location>
</feature>
<dbReference type="InterPro" id="IPR002797">
    <property type="entry name" value="Polysacc_synth"/>
</dbReference>
<dbReference type="Proteomes" id="UP000184310">
    <property type="component" value="Unassembled WGS sequence"/>
</dbReference>
<feature type="transmembrane region" description="Helical" evidence="6">
    <location>
        <begin position="88"/>
        <end position="113"/>
    </location>
</feature>
<name>A0A1M6P8Z9_9CLOT</name>
<evidence type="ECO:0000313" key="8">
    <source>
        <dbReference type="Proteomes" id="UP000184310"/>
    </source>
</evidence>
<evidence type="ECO:0000313" key="7">
    <source>
        <dbReference type="EMBL" id="SHK04403.1"/>
    </source>
</evidence>
<feature type="transmembrane region" description="Helical" evidence="6">
    <location>
        <begin position="47"/>
        <end position="68"/>
    </location>
</feature>
<dbReference type="PANTHER" id="PTHR30250:SF21">
    <property type="entry name" value="LIPID II FLIPPASE MURJ"/>
    <property type="match status" value="1"/>
</dbReference>
<keyword evidence="3 6" id="KW-0812">Transmembrane</keyword>
<dbReference type="PANTHER" id="PTHR30250">
    <property type="entry name" value="PST FAMILY PREDICTED COLANIC ACID TRANSPORTER"/>
    <property type="match status" value="1"/>
</dbReference>
<gene>
    <name evidence="7" type="ORF">SAMN02745163_03074</name>
</gene>
<accession>A0A1M6P8Z9</accession>
<evidence type="ECO:0000256" key="6">
    <source>
        <dbReference type="SAM" id="Phobius"/>
    </source>
</evidence>
<keyword evidence="4 6" id="KW-1133">Transmembrane helix</keyword>
<feature type="transmembrane region" description="Helical" evidence="6">
    <location>
        <begin position="317"/>
        <end position="337"/>
    </location>
</feature>
<dbReference type="PIRSF" id="PIRSF038958">
    <property type="entry name" value="PG_synth_SpoVB"/>
    <property type="match status" value="1"/>
</dbReference>
<evidence type="ECO:0000256" key="3">
    <source>
        <dbReference type="ARBA" id="ARBA00022692"/>
    </source>
</evidence>
<feature type="transmembrane region" description="Helical" evidence="6">
    <location>
        <begin position="411"/>
        <end position="433"/>
    </location>
</feature>
<feature type="transmembrane region" description="Helical" evidence="6">
    <location>
        <begin position="185"/>
        <end position="206"/>
    </location>
</feature>
<feature type="transmembrane region" description="Helical" evidence="6">
    <location>
        <begin position="160"/>
        <end position="179"/>
    </location>
</feature>
<dbReference type="InterPro" id="IPR050833">
    <property type="entry name" value="Poly_Biosynth_Transport"/>
</dbReference>
<dbReference type="STRING" id="1121302.SAMN02745163_03074"/>
<dbReference type="RefSeq" id="WP_072989654.1">
    <property type="nucleotide sequence ID" value="NZ_FQZB01000013.1"/>
</dbReference>
<proteinExistence type="predicted"/>
<evidence type="ECO:0000256" key="4">
    <source>
        <dbReference type="ARBA" id="ARBA00022989"/>
    </source>
</evidence>
<comment type="subcellular location">
    <subcellularLocation>
        <location evidence="1">Cell membrane</location>
        <topology evidence="1">Multi-pass membrane protein</topology>
    </subcellularLocation>
</comment>
<evidence type="ECO:0000256" key="1">
    <source>
        <dbReference type="ARBA" id="ARBA00004651"/>
    </source>
</evidence>
<keyword evidence="8" id="KW-1185">Reference proteome</keyword>
<keyword evidence="2" id="KW-1003">Cell membrane</keyword>
<organism evidence="7 8">
    <name type="scientific">Clostridium cavendishii DSM 21758</name>
    <dbReference type="NCBI Taxonomy" id="1121302"/>
    <lineage>
        <taxon>Bacteria</taxon>
        <taxon>Bacillati</taxon>
        <taxon>Bacillota</taxon>
        <taxon>Clostridia</taxon>
        <taxon>Eubacteriales</taxon>
        <taxon>Clostridiaceae</taxon>
        <taxon>Clostridium</taxon>
    </lineage>
</organism>
<feature type="transmembrane region" description="Helical" evidence="6">
    <location>
        <begin position="357"/>
        <end position="378"/>
    </location>
</feature>
<protein>
    <submittedName>
        <fullName evidence="7">Stage V sporulation protein B</fullName>
    </submittedName>
</protein>